<dbReference type="InterPro" id="IPR036273">
    <property type="entry name" value="CRAL/TRIO_N_dom_sf"/>
</dbReference>
<evidence type="ECO:0000256" key="3">
    <source>
        <dbReference type="ARBA" id="ARBA00038020"/>
    </source>
</evidence>
<dbReference type="AlphaFoldDB" id="A0AAW1QSU3"/>
<organism evidence="6 7">
    <name type="scientific">[Myrmecia] bisecta</name>
    <dbReference type="NCBI Taxonomy" id="41462"/>
    <lineage>
        <taxon>Eukaryota</taxon>
        <taxon>Viridiplantae</taxon>
        <taxon>Chlorophyta</taxon>
        <taxon>core chlorophytes</taxon>
        <taxon>Trebouxiophyceae</taxon>
        <taxon>Trebouxiales</taxon>
        <taxon>Trebouxiaceae</taxon>
        <taxon>Myrmecia</taxon>
    </lineage>
</organism>
<sequence>MPRATTPTEVKAVQDLEVELKKRGLEVPLTMQPCGDLQSTLFRFLKARKFDVDLAADMIENSMKWRQENDIDNILSKFLPDGKDAIIRRYLPAGFLGFDKAGQPVWMEHAAAIDVTSMEAEGITLEDYVFYHVRSMEYLVNVKYAEASKLAGHQVDTHCVVLDLAGLRMGQLTKDTIKMFKGLSTVYQDHYPELMTRMFLVNIPMIFSAVWRILSMFVDDRVKAKIRFLRKADLYVLHEFVERDVLPEGLGGRNPNQMLSDKLGYVPESLLAVDTEIRRRQGLGAISLPPDGFAPPGPFLSIEEEEAVAATSAPEFSPRQPQDLGAFSMPAPLSGAGRPPMASWHLAQVSVPVGVQPLSRGQSLRRSGSLGAGSHALALEEAKATIAMLSQSLSTVSRKELSMASQTPKIVETPLSSRAPPIACASHLIIDLGVSPRPAVSPFALTAAEDTPRGGLVSPETRAMEMIGQLRRTESSPGVDKLAEENPAWWSFSSGKRDRPRPSFSQRRSRRRQRKARLGEAPKHGMHSGKQSKLKGEEFDTQRISRKHRWLCFGRPGVVHDSESEDVSETEAEPASPMAHTNLAAMDDAMELAPLEKQSSLKRLSVAAAAPLARLSRQFSIKAGFSAPTPHLEERLPRVQQSKQNAAGWGDLQTVGRYASAPSVIPDGMSSQQNGVLGPPPVVTSSARKRTSHERQPALALITSGEMAAPATPLGRESAPVGYTPRLRGDACLRPAVSKKGAAN</sequence>
<comment type="similarity">
    <text evidence="3">Belongs to the SFH family.</text>
</comment>
<dbReference type="InterPro" id="IPR001251">
    <property type="entry name" value="CRAL-TRIO_dom"/>
</dbReference>
<dbReference type="SUPFAM" id="SSF46938">
    <property type="entry name" value="CRAL/TRIO N-terminal domain"/>
    <property type="match status" value="1"/>
</dbReference>
<dbReference type="GO" id="GO:0005886">
    <property type="term" value="C:plasma membrane"/>
    <property type="evidence" value="ECO:0007669"/>
    <property type="project" value="UniProtKB-SubCell"/>
</dbReference>
<reference evidence="6 7" key="1">
    <citation type="journal article" date="2024" name="Nat. Commun.">
        <title>Phylogenomics reveals the evolutionary origins of lichenization in chlorophyte algae.</title>
        <authorList>
            <person name="Puginier C."/>
            <person name="Libourel C."/>
            <person name="Otte J."/>
            <person name="Skaloud P."/>
            <person name="Haon M."/>
            <person name="Grisel S."/>
            <person name="Petersen M."/>
            <person name="Berrin J.G."/>
            <person name="Delaux P.M."/>
            <person name="Dal Grande F."/>
            <person name="Keller J."/>
        </authorList>
    </citation>
    <scope>NUCLEOTIDE SEQUENCE [LARGE SCALE GENOMIC DNA]</scope>
    <source>
        <strain evidence="6 7">SAG 2043</strain>
    </source>
</reference>
<feature type="region of interest" description="Disordered" evidence="4">
    <location>
        <begin position="669"/>
        <end position="727"/>
    </location>
</feature>
<name>A0AAW1QSU3_9CHLO</name>
<dbReference type="InterPro" id="IPR051026">
    <property type="entry name" value="PI/PC_transfer"/>
</dbReference>
<dbReference type="SMART" id="SM01100">
    <property type="entry name" value="CRAL_TRIO_N"/>
    <property type="match status" value="1"/>
</dbReference>
<comment type="subcellular location">
    <subcellularLocation>
        <location evidence="1">Cell membrane</location>
        <topology evidence="1">Peripheral membrane protein</topology>
    </subcellularLocation>
    <subcellularLocation>
        <location evidence="2">Golgi apparatus membrane</location>
        <topology evidence="2">Peripheral membrane protein</topology>
    </subcellularLocation>
</comment>
<feature type="domain" description="CRAL-TRIO" evidence="5">
    <location>
        <begin position="83"/>
        <end position="258"/>
    </location>
</feature>
<dbReference type="SUPFAM" id="SSF52087">
    <property type="entry name" value="CRAL/TRIO domain"/>
    <property type="match status" value="1"/>
</dbReference>
<dbReference type="Pfam" id="PF00650">
    <property type="entry name" value="CRAL_TRIO"/>
    <property type="match status" value="1"/>
</dbReference>
<comment type="caution">
    <text evidence="6">The sequence shown here is derived from an EMBL/GenBank/DDBJ whole genome shotgun (WGS) entry which is preliminary data.</text>
</comment>
<dbReference type="PROSITE" id="PS50191">
    <property type="entry name" value="CRAL_TRIO"/>
    <property type="match status" value="1"/>
</dbReference>
<dbReference type="EMBL" id="JALJOR010000002">
    <property type="protein sequence ID" value="KAK9824539.1"/>
    <property type="molecule type" value="Genomic_DNA"/>
</dbReference>
<dbReference type="Gene3D" id="3.40.525.10">
    <property type="entry name" value="CRAL-TRIO lipid binding domain"/>
    <property type="match status" value="1"/>
</dbReference>
<dbReference type="InterPro" id="IPR011074">
    <property type="entry name" value="CRAL/TRIO_N_dom"/>
</dbReference>
<feature type="compositionally biased region" description="Basic residues" evidence="4">
    <location>
        <begin position="524"/>
        <end position="533"/>
    </location>
</feature>
<evidence type="ECO:0000256" key="1">
    <source>
        <dbReference type="ARBA" id="ARBA00004202"/>
    </source>
</evidence>
<dbReference type="Pfam" id="PF03765">
    <property type="entry name" value="CRAL_TRIO_N"/>
    <property type="match status" value="1"/>
</dbReference>
<evidence type="ECO:0000259" key="5">
    <source>
        <dbReference type="PROSITE" id="PS50191"/>
    </source>
</evidence>
<protein>
    <recommendedName>
        <fullName evidence="5">CRAL-TRIO domain-containing protein</fullName>
    </recommendedName>
</protein>
<accession>A0AAW1QSU3</accession>
<evidence type="ECO:0000313" key="6">
    <source>
        <dbReference type="EMBL" id="KAK9824539.1"/>
    </source>
</evidence>
<dbReference type="InterPro" id="IPR036865">
    <property type="entry name" value="CRAL-TRIO_dom_sf"/>
</dbReference>
<feature type="compositionally biased region" description="Basic residues" evidence="4">
    <location>
        <begin position="507"/>
        <end position="516"/>
    </location>
</feature>
<keyword evidence="7" id="KW-1185">Reference proteome</keyword>
<feature type="region of interest" description="Disordered" evidence="4">
    <location>
        <begin position="491"/>
        <end position="538"/>
    </location>
</feature>
<dbReference type="PANTHER" id="PTHR45657">
    <property type="entry name" value="CRAL-TRIO DOMAIN-CONTAINING PROTEIN YKL091C-RELATED"/>
    <property type="match status" value="1"/>
</dbReference>
<proteinExistence type="inferred from homology"/>
<dbReference type="CDD" id="cd00170">
    <property type="entry name" value="SEC14"/>
    <property type="match status" value="1"/>
</dbReference>
<dbReference type="GO" id="GO:0000139">
    <property type="term" value="C:Golgi membrane"/>
    <property type="evidence" value="ECO:0007669"/>
    <property type="project" value="UniProtKB-SubCell"/>
</dbReference>
<dbReference type="PANTHER" id="PTHR45657:SF1">
    <property type="entry name" value="CRAL-TRIO DOMAIN-CONTAINING PROTEIN YKL091C-RELATED"/>
    <property type="match status" value="1"/>
</dbReference>
<dbReference type="SMART" id="SM00516">
    <property type="entry name" value="SEC14"/>
    <property type="match status" value="1"/>
</dbReference>
<gene>
    <name evidence="6" type="ORF">WJX72_011169</name>
</gene>
<evidence type="ECO:0000256" key="2">
    <source>
        <dbReference type="ARBA" id="ARBA00004395"/>
    </source>
</evidence>
<dbReference type="Proteomes" id="UP001489004">
    <property type="component" value="Unassembled WGS sequence"/>
</dbReference>
<evidence type="ECO:0000313" key="7">
    <source>
        <dbReference type="Proteomes" id="UP001489004"/>
    </source>
</evidence>
<evidence type="ECO:0000256" key="4">
    <source>
        <dbReference type="SAM" id="MobiDB-lite"/>
    </source>
</evidence>